<evidence type="ECO:0000313" key="2">
    <source>
        <dbReference type="Proteomes" id="UP000030661"/>
    </source>
</evidence>
<dbReference type="InterPro" id="IPR009057">
    <property type="entry name" value="Homeodomain-like_sf"/>
</dbReference>
<accession>A0A081BWQ3</accession>
<dbReference type="Proteomes" id="UP000030661">
    <property type="component" value="Unassembled WGS sequence"/>
</dbReference>
<dbReference type="Pfam" id="PF04255">
    <property type="entry name" value="DUF433"/>
    <property type="match status" value="1"/>
</dbReference>
<gene>
    <name evidence="1" type="ORF">U27_03722</name>
</gene>
<keyword evidence="2" id="KW-1185">Reference proteome</keyword>
<name>A0A081BWQ3_VECG1</name>
<dbReference type="Gene3D" id="1.10.10.10">
    <property type="entry name" value="Winged helix-like DNA-binding domain superfamily/Winged helix DNA-binding domain"/>
    <property type="match status" value="1"/>
</dbReference>
<dbReference type="SUPFAM" id="SSF46689">
    <property type="entry name" value="Homeodomain-like"/>
    <property type="match status" value="1"/>
</dbReference>
<dbReference type="PANTHER" id="PTHR34849">
    <property type="entry name" value="SSL5025 PROTEIN"/>
    <property type="match status" value="1"/>
</dbReference>
<dbReference type="InterPro" id="IPR007367">
    <property type="entry name" value="DUF433"/>
</dbReference>
<proteinExistence type="predicted"/>
<dbReference type="PANTHER" id="PTHR34849:SF1">
    <property type="entry name" value="SLR0770 PROTEIN"/>
    <property type="match status" value="1"/>
</dbReference>
<sequence length="98" mass="11308">MRTARQTYRTSYPHIIKVDGVCGGQAIIKGTRIAVWHLVGYYYRVGMSVEDIVAEWGYLTPAQVFSALAYYHDHKAEIDAVREQNSYEHWQQEYAHAA</sequence>
<organism evidence="1 2">
    <name type="scientific">Vecturithrix granuli</name>
    <dbReference type="NCBI Taxonomy" id="1499967"/>
    <lineage>
        <taxon>Bacteria</taxon>
        <taxon>Candidatus Moduliflexota</taxon>
        <taxon>Candidatus Vecturitrichia</taxon>
        <taxon>Candidatus Vecturitrichales</taxon>
        <taxon>Candidatus Vecturitrichaceae</taxon>
        <taxon>Candidatus Vecturithrix</taxon>
    </lineage>
</organism>
<protein>
    <recommendedName>
        <fullName evidence="3">DUF433 domain-containing protein</fullName>
    </recommendedName>
</protein>
<dbReference type="EMBL" id="DF820465">
    <property type="protein sequence ID" value="GAK56758.1"/>
    <property type="molecule type" value="Genomic_DNA"/>
</dbReference>
<dbReference type="HOGENOM" id="CLU_2328097_0_0_0"/>
<evidence type="ECO:0000313" key="1">
    <source>
        <dbReference type="EMBL" id="GAK56758.1"/>
    </source>
</evidence>
<evidence type="ECO:0008006" key="3">
    <source>
        <dbReference type="Google" id="ProtNLM"/>
    </source>
</evidence>
<reference evidence="1 2" key="1">
    <citation type="journal article" date="2015" name="PeerJ">
        <title>First genomic representation of candidate bacterial phylum KSB3 points to enhanced environmental sensing as a trigger of wastewater bulking.</title>
        <authorList>
            <person name="Sekiguchi Y."/>
            <person name="Ohashi A."/>
            <person name="Parks D.H."/>
            <person name="Yamauchi T."/>
            <person name="Tyson G.W."/>
            <person name="Hugenholtz P."/>
        </authorList>
    </citation>
    <scope>NUCLEOTIDE SEQUENCE [LARGE SCALE GENOMIC DNA]</scope>
</reference>
<dbReference type="AlphaFoldDB" id="A0A081BWQ3"/>
<dbReference type="STRING" id="1499967.U27_03722"/>
<dbReference type="InterPro" id="IPR036388">
    <property type="entry name" value="WH-like_DNA-bd_sf"/>
</dbReference>
<dbReference type="eggNOG" id="COG2442">
    <property type="taxonomic scope" value="Bacteria"/>
</dbReference>